<evidence type="ECO:0000256" key="8">
    <source>
        <dbReference type="PIRSR" id="PIRSR002825-1"/>
    </source>
</evidence>
<dbReference type="Proteomes" id="UP000516160">
    <property type="component" value="Chromosome"/>
</dbReference>
<dbReference type="KEGG" id="acae:HYG86_03055"/>
<keyword evidence="2" id="KW-0813">Transport</keyword>
<organism evidence="10 11">
    <name type="scientific">Alkalicella caledoniensis</name>
    <dbReference type="NCBI Taxonomy" id="2731377"/>
    <lineage>
        <taxon>Bacteria</taxon>
        <taxon>Bacillati</taxon>
        <taxon>Bacillota</taxon>
        <taxon>Clostridia</taxon>
        <taxon>Eubacteriales</taxon>
        <taxon>Proteinivoracaceae</taxon>
        <taxon>Alkalicella</taxon>
    </lineage>
</organism>
<dbReference type="InterPro" id="IPR006061">
    <property type="entry name" value="SBP_1_CS"/>
</dbReference>
<evidence type="ECO:0000256" key="7">
    <source>
        <dbReference type="ARBA" id="ARBA00023065"/>
    </source>
</evidence>
<dbReference type="GO" id="GO:0030288">
    <property type="term" value="C:outer membrane-bounded periplasmic space"/>
    <property type="evidence" value="ECO:0007669"/>
    <property type="project" value="TreeGrafter"/>
</dbReference>
<keyword evidence="11" id="KW-1185">Reference proteome</keyword>
<comment type="similarity">
    <text evidence="1">Belongs to the bacterial solute-binding protein 1 family.</text>
</comment>
<evidence type="ECO:0000256" key="6">
    <source>
        <dbReference type="ARBA" id="ARBA00023004"/>
    </source>
</evidence>
<feature type="binding site" evidence="8">
    <location>
        <position position="227"/>
    </location>
    <ligand>
        <name>Fe cation</name>
        <dbReference type="ChEBI" id="CHEBI:24875"/>
    </ligand>
</feature>
<proteinExistence type="inferred from homology"/>
<evidence type="ECO:0000256" key="1">
    <source>
        <dbReference type="ARBA" id="ARBA00008520"/>
    </source>
</evidence>
<feature type="signal peptide" evidence="9">
    <location>
        <begin position="1"/>
        <end position="21"/>
    </location>
</feature>
<protein>
    <submittedName>
        <fullName evidence="10">Extracellular solute-binding protein</fullName>
    </submittedName>
</protein>
<dbReference type="GO" id="GO:0006826">
    <property type="term" value="P:iron ion transport"/>
    <property type="evidence" value="ECO:0007669"/>
    <property type="project" value="UniProtKB-KW"/>
</dbReference>
<dbReference type="Pfam" id="PF13416">
    <property type="entry name" value="SBP_bac_8"/>
    <property type="match status" value="1"/>
</dbReference>
<keyword evidence="4 8" id="KW-0479">Metal-binding</keyword>
<evidence type="ECO:0000256" key="2">
    <source>
        <dbReference type="ARBA" id="ARBA00022448"/>
    </source>
</evidence>
<dbReference type="EMBL" id="CP058559">
    <property type="protein sequence ID" value="QNO13812.1"/>
    <property type="molecule type" value="Genomic_DNA"/>
</dbReference>
<gene>
    <name evidence="10" type="ORF">HYG86_03055</name>
</gene>
<reference evidence="10 11" key="1">
    <citation type="submission" date="2020-07" db="EMBL/GenBank/DDBJ databases">
        <title>Alkalicella. sp. LB2 genome.</title>
        <authorList>
            <person name="Postec A."/>
            <person name="Quemeneur M."/>
        </authorList>
    </citation>
    <scope>NUCLEOTIDE SEQUENCE [LARGE SCALE GENOMIC DNA]</scope>
    <source>
        <strain evidence="10 11">LB2</strain>
    </source>
</reference>
<accession>A0A7G9W550</accession>
<dbReference type="InterPro" id="IPR006059">
    <property type="entry name" value="SBP"/>
</dbReference>
<dbReference type="GO" id="GO:0055085">
    <property type="term" value="P:transmembrane transport"/>
    <property type="evidence" value="ECO:0007669"/>
    <property type="project" value="InterPro"/>
</dbReference>
<keyword evidence="7" id="KW-0406">Ion transport</keyword>
<feature type="binding site" evidence="8">
    <location>
        <position position="226"/>
    </location>
    <ligand>
        <name>Fe cation</name>
        <dbReference type="ChEBI" id="CHEBI:24875"/>
    </ligand>
</feature>
<feature type="chain" id="PRO_5039188558" evidence="9">
    <location>
        <begin position="22"/>
        <end position="345"/>
    </location>
</feature>
<dbReference type="RefSeq" id="WP_213167477.1">
    <property type="nucleotide sequence ID" value="NZ_CP058559.1"/>
</dbReference>
<evidence type="ECO:0000256" key="5">
    <source>
        <dbReference type="ARBA" id="ARBA00022729"/>
    </source>
</evidence>
<evidence type="ECO:0000256" key="4">
    <source>
        <dbReference type="ARBA" id="ARBA00022723"/>
    </source>
</evidence>
<keyword evidence="6 8" id="KW-0408">Iron</keyword>
<dbReference type="AlphaFoldDB" id="A0A7G9W550"/>
<dbReference type="Gene3D" id="3.40.190.10">
    <property type="entry name" value="Periplasmic binding protein-like II"/>
    <property type="match status" value="2"/>
</dbReference>
<evidence type="ECO:0000256" key="3">
    <source>
        <dbReference type="ARBA" id="ARBA00022496"/>
    </source>
</evidence>
<evidence type="ECO:0000313" key="10">
    <source>
        <dbReference type="EMBL" id="QNO13812.1"/>
    </source>
</evidence>
<dbReference type="SUPFAM" id="SSF53850">
    <property type="entry name" value="Periplasmic binding protein-like II"/>
    <property type="match status" value="1"/>
</dbReference>
<dbReference type="GO" id="GO:0046872">
    <property type="term" value="F:metal ion binding"/>
    <property type="evidence" value="ECO:0007669"/>
    <property type="project" value="UniProtKB-KW"/>
</dbReference>
<keyword evidence="5 9" id="KW-0732">Signal</keyword>
<sequence length="345" mass="38344">MKRFKVTALVLSIILVVGLAAGCGSTSSSDSNELVIYSSRNENFVQPLLDKFQTETGITVKALHAGEGVFNRLKEEKNNVQADVVISNDIGALENLRMEGFLQGYTPEGIETIDEKYRADDNSWFALSARTRVFIYNKDLISEEDMPKNVWELIDPKWAGEYAITRGGNGGMIGHVSALRTQWGDEKTLEWLSLIKNTAGAITQGHGDIRRAVGAGEFKFGLVNNYYYHQQLREPENNNVGVIYPDQGEGEMGAVLNAAGVGFVQGSPNSDNAKIFLDWILKAENQREFSYASLEVPINPEIEAIEEAATINEYKVHGMPLKDLGKHWLDTKELIERSGLDLEIR</sequence>
<dbReference type="PIRSF" id="PIRSF002825">
    <property type="entry name" value="CfbpA"/>
    <property type="match status" value="1"/>
</dbReference>
<dbReference type="PROSITE" id="PS01037">
    <property type="entry name" value="SBP_BACTERIAL_1"/>
    <property type="match status" value="1"/>
</dbReference>
<name>A0A7G9W550_ALKCA</name>
<dbReference type="PANTHER" id="PTHR30006:SF15">
    <property type="entry name" value="IRON-UTILIZATION PERIPLASMIC PROTEIN"/>
    <property type="match status" value="1"/>
</dbReference>
<evidence type="ECO:0000313" key="11">
    <source>
        <dbReference type="Proteomes" id="UP000516160"/>
    </source>
</evidence>
<dbReference type="PANTHER" id="PTHR30006">
    <property type="entry name" value="THIAMINE-BINDING PERIPLASMIC PROTEIN-RELATED"/>
    <property type="match status" value="1"/>
</dbReference>
<keyword evidence="3" id="KW-0410">Iron transport</keyword>
<dbReference type="PROSITE" id="PS51257">
    <property type="entry name" value="PROKAR_LIPOPROTEIN"/>
    <property type="match status" value="1"/>
</dbReference>
<evidence type="ECO:0000256" key="9">
    <source>
        <dbReference type="SAM" id="SignalP"/>
    </source>
</evidence>
<dbReference type="InterPro" id="IPR026045">
    <property type="entry name" value="Ferric-bd"/>
</dbReference>